<comment type="caution">
    <text evidence="5">The sequence shown here is derived from an EMBL/GenBank/DDBJ whole genome shotgun (WGS) entry which is preliminary data.</text>
</comment>
<proteinExistence type="predicted"/>
<sequence length="326" mass="35528">MGRMSDPLSDVLRSVKLTGGVFLDVRLTAPFCVVSELTSEDVRAILQNPVQLVFFHVVMAGRMLLEVEGEPAVEVEAGEIVLLTHNDVHTLASEPGLVPVEARSLVVVSEDGGLARISHGGGGEETRMACGFLGSAADVNPVFRMLPRVLKLDLRHAASRDWVESSVRFAVAELARGRLASAGVVSRLAEVLFVEAVRHHVQSSAPGDHEPRWLTGLTDPHVADALALIHRDLRREWVTGDLARAVGMSRSVFVERFTSLVGLPPISYQRRLRMALACQQLREGRFAISQVADAVGYESEEAFSRAFKRAMGTSPAQWRLRSALAP</sequence>
<dbReference type="InterPro" id="IPR018060">
    <property type="entry name" value="HTH_AraC"/>
</dbReference>
<dbReference type="GO" id="GO:0003700">
    <property type="term" value="F:DNA-binding transcription factor activity"/>
    <property type="evidence" value="ECO:0007669"/>
    <property type="project" value="InterPro"/>
</dbReference>
<dbReference type="SUPFAM" id="SSF46689">
    <property type="entry name" value="Homeodomain-like"/>
    <property type="match status" value="2"/>
</dbReference>
<gene>
    <name evidence="5" type="ORF">N177_3981</name>
</gene>
<evidence type="ECO:0000256" key="2">
    <source>
        <dbReference type="ARBA" id="ARBA00023125"/>
    </source>
</evidence>
<dbReference type="Gene3D" id="1.10.10.60">
    <property type="entry name" value="Homeodomain-like"/>
    <property type="match status" value="2"/>
</dbReference>
<dbReference type="AlphaFoldDB" id="V4RBR7"/>
<keyword evidence="3" id="KW-0804">Transcription</keyword>
<organism evidence="5 6">
    <name type="scientific">Lutibaculum baratangense AMV1</name>
    <dbReference type="NCBI Taxonomy" id="631454"/>
    <lineage>
        <taxon>Bacteria</taxon>
        <taxon>Pseudomonadati</taxon>
        <taxon>Pseudomonadota</taxon>
        <taxon>Alphaproteobacteria</taxon>
        <taxon>Hyphomicrobiales</taxon>
        <taxon>Tepidamorphaceae</taxon>
        <taxon>Lutibaculum</taxon>
    </lineage>
</organism>
<evidence type="ECO:0000259" key="4">
    <source>
        <dbReference type="PROSITE" id="PS01124"/>
    </source>
</evidence>
<dbReference type="InterPro" id="IPR018062">
    <property type="entry name" value="HTH_AraC-typ_CS"/>
</dbReference>
<dbReference type="PROSITE" id="PS00041">
    <property type="entry name" value="HTH_ARAC_FAMILY_1"/>
    <property type="match status" value="1"/>
</dbReference>
<reference evidence="5 6" key="1">
    <citation type="journal article" date="2014" name="Genome Announc.">
        <title>Draft Genome Sequence of Lutibaculum baratangense Strain AMV1T, Isolated from a Mud Volcano in Andamans, India.</title>
        <authorList>
            <person name="Singh A."/>
            <person name="Sreenivas A."/>
            <person name="Sathyanarayana Reddy G."/>
            <person name="Pinnaka A.K."/>
            <person name="Shivaji S."/>
        </authorList>
    </citation>
    <scope>NUCLEOTIDE SEQUENCE [LARGE SCALE GENOMIC DNA]</scope>
    <source>
        <strain evidence="5 6">AMV1</strain>
    </source>
</reference>
<evidence type="ECO:0000256" key="1">
    <source>
        <dbReference type="ARBA" id="ARBA00023015"/>
    </source>
</evidence>
<dbReference type="InterPro" id="IPR020449">
    <property type="entry name" value="Tscrpt_reg_AraC-type_HTH"/>
</dbReference>
<dbReference type="PANTHER" id="PTHR46796">
    <property type="entry name" value="HTH-TYPE TRANSCRIPTIONAL ACTIVATOR RHAS-RELATED"/>
    <property type="match status" value="1"/>
</dbReference>
<dbReference type="eggNOG" id="COG2207">
    <property type="taxonomic scope" value="Bacteria"/>
</dbReference>
<keyword evidence="6" id="KW-1185">Reference proteome</keyword>
<feature type="domain" description="HTH araC/xylS-type" evidence="4">
    <location>
        <begin position="223"/>
        <end position="321"/>
    </location>
</feature>
<dbReference type="EMBL" id="AWXZ01000040">
    <property type="protein sequence ID" value="ESR22844.1"/>
    <property type="molecule type" value="Genomic_DNA"/>
</dbReference>
<dbReference type="InterPro" id="IPR050204">
    <property type="entry name" value="AraC_XylS_family_regulators"/>
</dbReference>
<dbReference type="Pfam" id="PF12833">
    <property type="entry name" value="HTH_18"/>
    <property type="match status" value="1"/>
</dbReference>
<name>V4RBR7_9HYPH</name>
<dbReference type="PRINTS" id="PR00032">
    <property type="entry name" value="HTHARAC"/>
</dbReference>
<dbReference type="Proteomes" id="UP000017819">
    <property type="component" value="Unassembled WGS sequence"/>
</dbReference>
<dbReference type="InterPro" id="IPR009057">
    <property type="entry name" value="Homeodomain-like_sf"/>
</dbReference>
<dbReference type="PANTHER" id="PTHR46796:SF7">
    <property type="entry name" value="ARAC FAMILY TRANSCRIPTIONAL REGULATOR"/>
    <property type="match status" value="1"/>
</dbReference>
<evidence type="ECO:0000313" key="5">
    <source>
        <dbReference type="EMBL" id="ESR22844.1"/>
    </source>
</evidence>
<protein>
    <submittedName>
        <fullName evidence="5">Putative arac-family transcriptional regulator</fullName>
    </submittedName>
</protein>
<dbReference type="SMART" id="SM00342">
    <property type="entry name" value="HTH_ARAC"/>
    <property type="match status" value="1"/>
</dbReference>
<accession>V4RBR7</accession>
<dbReference type="STRING" id="631454.N177_3981"/>
<keyword evidence="1" id="KW-0805">Transcription regulation</keyword>
<keyword evidence="2" id="KW-0238">DNA-binding</keyword>
<dbReference type="InterPro" id="IPR032783">
    <property type="entry name" value="AraC_lig"/>
</dbReference>
<dbReference type="GO" id="GO:0043565">
    <property type="term" value="F:sequence-specific DNA binding"/>
    <property type="evidence" value="ECO:0007669"/>
    <property type="project" value="InterPro"/>
</dbReference>
<evidence type="ECO:0000313" key="6">
    <source>
        <dbReference type="Proteomes" id="UP000017819"/>
    </source>
</evidence>
<dbReference type="Pfam" id="PF12852">
    <property type="entry name" value="Cupin_6"/>
    <property type="match status" value="1"/>
</dbReference>
<evidence type="ECO:0000256" key="3">
    <source>
        <dbReference type="ARBA" id="ARBA00023163"/>
    </source>
</evidence>
<dbReference type="PATRIC" id="fig|631454.5.peg.3933"/>
<dbReference type="PROSITE" id="PS01124">
    <property type="entry name" value="HTH_ARAC_FAMILY_2"/>
    <property type="match status" value="1"/>
</dbReference>